<evidence type="ECO:0000313" key="1">
    <source>
        <dbReference type="EMBL" id="KKL25254.1"/>
    </source>
</evidence>
<proteinExistence type="predicted"/>
<accession>A0A0F9BTH7</accession>
<dbReference type="EMBL" id="LAZR01036287">
    <property type="protein sequence ID" value="KKL25254.1"/>
    <property type="molecule type" value="Genomic_DNA"/>
</dbReference>
<comment type="caution">
    <text evidence="1">The sequence shown here is derived from an EMBL/GenBank/DDBJ whole genome shotgun (WGS) entry which is preliminary data.</text>
</comment>
<reference evidence="1" key="1">
    <citation type="journal article" date="2015" name="Nature">
        <title>Complex archaea that bridge the gap between prokaryotes and eukaryotes.</title>
        <authorList>
            <person name="Spang A."/>
            <person name="Saw J.H."/>
            <person name="Jorgensen S.L."/>
            <person name="Zaremba-Niedzwiedzka K."/>
            <person name="Martijn J."/>
            <person name="Lind A.E."/>
            <person name="van Eijk R."/>
            <person name="Schleper C."/>
            <person name="Guy L."/>
            <person name="Ettema T.J."/>
        </authorList>
    </citation>
    <scope>NUCLEOTIDE SEQUENCE</scope>
</reference>
<organism evidence="1">
    <name type="scientific">marine sediment metagenome</name>
    <dbReference type="NCBI Taxonomy" id="412755"/>
    <lineage>
        <taxon>unclassified sequences</taxon>
        <taxon>metagenomes</taxon>
        <taxon>ecological metagenomes</taxon>
    </lineage>
</organism>
<feature type="non-terminal residue" evidence="1">
    <location>
        <position position="1"/>
    </location>
</feature>
<gene>
    <name evidence="1" type="ORF">LCGC14_2407170</name>
</gene>
<protein>
    <submittedName>
        <fullName evidence="1">Uncharacterized protein</fullName>
    </submittedName>
</protein>
<dbReference type="AlphaFoldDB" id="A0A0F9BTH7"/>
<sequence length="80" mass="8571">IVDRARARGDAVRGARVAMLISGDARTRGMAKIYQALTKQMAWNVEVFTSPASAWGWLTEALPDPGESPGLILGTGENNE</sequence>
<name>A0A0F9BTH7_9ZZZZ</name>